<dbReference type="PANTHER" id="PTHR12714">
    <property type="entry name" value="PROTEIN-S ISOPRENYLCYSTEINE O-METHYLTRANSFERASE"/>
    <property type="match status" value="1"/>
</dbReference>
<evidence type="ECO:0000256" key="4">
    <source>
        <dbReference type="ARBA" id="ARBA00023136"/>
    </source>
</evidence>
<reference evidence="6 7" key="1">
    <citation type="journal article" date="2016" name="Nat. Commun.">
        <title>Thousands of microbial genomes shed light on interconnected biogeochemical processes in an aquifer system.</title>
        <authorList>
            <person name="Anantharaman K."/>
            <person name="Brown C.T."/>
            <person name="Hug L.A."/>
            <person name="Sharon I."/>
            <person name="Castelle C.J."/>
            <person name="Probst A.J."/>
            <person name="Thomas B.C."/>
            <person name="Singh A."/>
            <person name="Wilkins M.J."/>
            <person name="Karaoz U."/>
            <person name="Brodie E.L."/>
            <person name="Williams K.H."/>
            <person name="Hubbard S.S."/>
            <person name="Banfield J.F."/>
        </authorList>
    </citation>
    <scope>NUCLEOTIDE SEQUENCE [LARGE SCALE GENOMIC DNA]</scope>
</reference>
<evidence type="ECO:0000256" key="1">
    <source>
        <dbReference type="ARBA" id="ARBA00004127"/>
    </source>
</evidence>
<dbReference type="PANTHER" id="PTHR12714:SF9">
    <property type="entry name" value="PROTEIN-S-ISOPRENYLCYSTEINE O-METHYLTRANSFERASE"/>
    <property type="match status" value="1"/>
</dbReference>
<sequence length="152" mass="18227">MNTEEKLYTRFLKKYKLKYLVPSILTIFSIYFWITLINYDFLKIIGLIINIVGLLVWWFARLTLAENWDAGYGKPTIKQLVTRGIYSKIRHPLYLGINMTLAGLSILYSQIWFAGISLVIIIYFFRRMYLEDSYLSEKLGEEYRDYKNKTWF</sequence>
<feature type="transmembrane region" description="Helical" evidence="5">
    <location>
        <begin position="41"/>
        <end position="60"/>
    </location>
</feature>
<keyword evidence="4 5" id="KW-0472">Membrane</keyword>
<feature type="transmembrane region" description="Helical" evidence="5">
    <location>
        <begin position="101"/>
        <end position="125"/>
    </location>
</feature>
<comment type="subcellular location">
    <subcellularLocation>
        <location evidence="1">Endomembrane system</location>
        <topology evidence="1">Multi-pass membrane protein</topology>
    </subcellularLocation>
</comment>
<dbReference type="GO" id="GO:0012505">
    <property type="term" value="C:endomembrane system"/>
    <property type="evidence" value="ECO:0007669"/>
    <property type="project" value="UniProtKB-SubCell"/>
</dbReference>
<dbReference type="InterPro" id="IPR007318">
    <property type="entry name" value="Phopholipid_MeTrfase"/>
</dbReference>
<dbReference type="AlphaFoldDB" id="A0A1G2TYA0"/>
<evidence type="ECO:0000256" key="5">
    <source>
        <dbReference type="SAM" id="Phobius"/>
    </source>
</evidence>
<keyword evidence="3 5" id="KW-1133">Transmembrane helix</keyword>
<feature type="transmembrane region" description="Helical" evidence="5">
    <location>
        <begin position="17"/>
        <end position="34"/>
    </location>
</feature>
<dbReference type="Pfam" id="PF04191">
    <property type="entry name" value="PEMT"/>
    <property type="match status" value="1"/>
</dbReference>
<accession>A0A1G2TYA0</accession>
<gene>
    <name evidence="6" type="ORF">A3A96_02945</name>
</gene>
<dbReference type="EMBL" id="MHWB01000011">
    <property type="protein sequence ID" value="OHB01600.1"/>
    <property type="molecule type" value="Genomic_DNA"/>
</dbReference>
<evidence type="ECO:0000256" key="2">
    <source>
        <dbReference type="ARBA" id="ARBA00022692"/>
    </source>
</evidence>
<name>A0A1G2TYA0_9BACT</name>
<evidence type="ECO:0000313" key="7">
    <source>
        <dbReference type="Proteomes" id="UP000177707"/>
    </source>
</evidence>
<evidence type="ECO:0008006" key="8">
    <source>
        <dbReference type="Google" id="ProtNLM"/>
    </source>
</evidence>
<comment type="caution">
    <text evidence="6">The sequence shown here is derived from an EMBL/GenBank/DDBJ whole genome shotgun (WGS) entry which is preliminary data.</text>
</comment>
<protein>
    <recommendedName>
        <fullName evidence="8">Steroid 5-alpha reductase C-terminal domain-containing protein</fullName>
    </recommendedName>
</protein>
<evidence type="ECO:0000256" key="3">
    <source>
        <dbReference type="ARBA" id="ARBA00022989"/>
    </source>
</evidence>
<keyword evidence="2 5" id="KW-0812">Transmembrane</keyword>
<dbReference type="STRING" id="1802758.A3A96_02945"/>
<dbReference type="GO" id="GO:0016740">
    <property type="term" value="F:transferase activity"/>
    <property type="evidence" value="ECO:0007669"/>
    <property type="project" value="UniProtKB-ARBA"/>
</dbReference>
<proteinExistence type="predicted"/>
<organism evidence="6 7">
    <name type="scientific">Candidatus Zambryskibacteria bacterium RIFCSPLOWO2_01_FULL_39_39</name>
    <dbReference type="NCBI Taxonomy" id="1802758"/>
    <lineage>
        <taxon>Bacteria</taxon>
        <taxon>Candidatus Zambryskiibacteriota</taxon>
    </lineage>
</organism>
<dbReference type="Gene3D" id="1.20.120.1630">
    <property type="match status" value="1"/>
</dbReference>
<evidence type="ECO:0000313" key="6">
    <source>
        <dbReference type="EMBL" id="OHB01600.1"/>
    </source>
</evidence>
<dbReference type="Proteomes" id="UP000177707">
    <property type="component" value="Unassembled WGS sequence"/>
</dbReference>